<protein>
    <submittedName>
        <fullName evidence="1">Uncharacterized protein</fullName>
    </submittedName>
</protein>
<name>A0A1Y1JAT6_PLAGO</name>
<gene>
    <name evidence="1" type="ORF">PGO_050160</name>
</gene>
<dbReference type="OMA" id="NSHETVE"/>
<sequence>MINSIINYNYRENNFFKKLLKIRSKNNDNATVHKPIYINRKEEKDNREDNWEHGNTYNNELEIHIRENLKNIFKDDAKNDGNLISRNKQKEEQNWKNKRTLNVQLKTNSKYDLRSLLNKEIHGVEKKSQLLPPRKLGYKSMNIQQIWKPKKEDCEMLQIEPTEKPEEEEWEIIEMESIEKPEEENYEMVKMGKIKKPEEENYEMVKMEKIKKPEEDNYEMVEMEKIKKVHEKTQIQTHSVLNALNFEAKIAAEWKELEDADNKIWTDVTNKTQKLLMNALQSDSDKSTKMESWNSKHKSFTLMRRVKNKADTHCLDDFKNHLFNKIKKKENEESWIGENEMWEVLKYIKKKSDADWNEKLVKSWTQWFRSEIPEIKFEMSMTKV</sequence>
<dbReference type="AlphaFoldDB" id="A0A1Y1JAT6"/>
<evidence type="ECO:0000313" key="2">
    <source>
        <dbReference type="Proteomes" id="UP000195521"/>
    </source>
</evidence>
<dbReference type="RefSeq" id="XP_028542195.1">
    <property type="nucleotide sequence ID" value="XM_028686394.1"/>
</dbReference>
<keyword evidence="2" id="KW-1185">Reference proteome</keyword>
<organism evidence="1 2">
    <name type="scientific">Plasmodium gonderi</name>
    <dbReference type="NCBI Taxonomy" id="77519"/>
    <lineage>
        <taxon>Eukaryota</taxon>
        <taxon>Sar</taxon>
        <taxon>Alveolata</taxon>
        <taxon>Apicomplexa</taxon>
        <taxon>Aconoidasida</taxon>
        <taxon>Haemosporida</taxon>
        <taxon>Plasmodiidae</taxon>
        <taxon>Plasmodium</taxon>
        <taxon>Plasmodium (Plasmodium)</taxon>
    </lineage>
</organism>
<dbReference type="OrthoDB" id="387138at2759"/>
<reference evidence="2" key="1">
    <citation type="submission" date="2017-04" db="EMBL/GenBank/DDBJ databases">
        <title>Plasmodium gonderi genome.</title>
        <authorList>
            <person name="Arisue N."/>
            <person name="Honma H."/>
            <person name="Kawai S."/>
            <person name="Tougan T."/>
            <person name="Tanabe K."/>
            <person name="Horii T."/>
        </authorList>
    </citation>
    <scope>NUCLEOTIDE SEQUENCE [LARGE SCALE GENOMIC DNA]</scope>
    <source>
        <strain evidence="2">ATCC 30045</strain>
    </source>
</reference>
<proteinExistence type="predicted"/>
<accession>A0A1Y1JAT6</accession>
<dbReference type="Proteomes" id="UP000195521">
    <property type="component" value="Unassembled WGS sequence"/>
</dbReference>
<comment type="caution">
    <text evidence="1">The sequence shown here is derived from an EMBL/GenBank/DDBJ whole genome shotgun (WGS) entry which is preliminary data.</text>
</comment>
<evidence type="ECO:0000313" key="1">
    <source>
        <dbReference type="EMBL" id="GAW79606.1"/>
    </source>
</evidence>
<dbReference type="EMBL" id="BDQF01000005">
    <property type="protein sequence ID" value="GAW79606.1"/>
    <property type="molecule type" value="Genomic_DNA"/>
</dbReference>
<dbReference type="GeneID" id="39746317"/>